<proteinExistence type="predicted"/>
<name>A0ABN7V282_GIGMA</name>
<keyword evidence="2" id="KW-1185">Reference proteome</keyword>
<reference evidence="1 2" key="1">
    <citation type="submission" date="2021-06" db="EMBL/GenBank/DDBJ databases">
        <authorList>
            <person name="Kallberg Y."/>
            <person name="Tangrot J."/>
            <person name="Rosling A."/>
        </authorList>
    </citation>
    <scope>NUCLEOTIDE SEQUENCE [LARGE SCALE GENOMIC DNA]</scope>
    <source>
        <strain evidence="1 2">120-4 pot B 10/14</strain>
    </source>
</reference>
<sequence length="41" mass="4824">MTPNKEDHQHWTKFIAIVLEDFLKDHILFPPNFGTKGSQLE</sequence>
<evidence type="ECO:0000313" key="1">
    <source>
        <dbReference type="EMBL" id="CAG8720814.1"/>
    </source>
</evidence>
<dbReference type="EMBL" id="CAJVQB010008594">
    <property type="protein sequence ID" value="CAG8720814.1"/>
    <property type="molecule type" value="Genomic_DNA"/>
</dbReference>
<comment type="caution">
    <text evidence="1">The sequence shown here is derived from an EMBL/GenBank/DDBJ whole genome shotgun (WGS) entry which is preliminary data.</text>
</comment>
<gene>
    <name evidence="1" type="ORF">GMARGA_LOCUS13507</name>
</gene>
<accession>A0ABN7V282</accession>
<protein>
    <submittedName>
        <fullName evidence="1">25025_t:CDS:1</fullName>
    </submittedName>
</protein>
<evidence type="ECO:0000313" key="2">
    <source>
        <dbReference type="Proteomes" id="UP000789901"/>
    </source>
</evidence>
<organism evidence="1 2">
    <name type="scientific">Gigaspora margarita</name>
    <dbReference type="NCBI Taxonomy" id="4874"/>
    <lineage>
        <taxon>Eukaryota</taxon>
        <taxon>Fungi</taxon>
        <taxon>Fungi incertae sedis</taxon>
        <taxon>Mucoromycota</taxon>
        <taxon>Glomeromycotina</taxon>
        <taxon>Glomeromycetes</taxon>
        <taxon>Diversisporales</taxon>
        <taxon>Gigasporaceae</taxon>
        <taxon>Gigaspora</taxon>
    </lineage>
</organism>
<dbReference type="Proteomes" id="UP000789901">
    <property type="component" value="Unassembled WGS sequence"/>
</dbReference>